<keyword evidence="1" id="KW-0732">Signal</keyword>
<keyword evidence="3" id="KW-1185">Reference proteome</keyword>
<dbReference type="Proteomes" id="UP000275078">
    <property type="component" value="Unassembled WGS sequence"/>
</dbReference>
<gene>
    <name evidence="2" type="ORF">BJ508DRAFT_149665</name>
</gene>
<evidence type="ECO:0000313" key="2">
    <source>
        <dbReference type="EMBL" id="RPA86358.1"/>
    </source>
</evidence>
<evidence type="ECO:0008006" key="4">
    <source>
        <dbReference type="Google" id="ProtNLM"/>
    </source>
</evidence>
<feature type="signal peptide" evidence="1">
    <location>
        <begin position="1"/>
        <end position="20"/>
    </location>
</feature>
<reference evidence="2 3" key="1">
    <citation type="journal article" date="2018" name="Nat. Ecol. Evol.">
        <title>Pezizomycetes genomes reveal the molecular basis of ectomycorrhizal truffle lifestyle.</title>
        <authorList>
            <person name="Murat C."/>
            <person name="Payen T."/>
            <person name="Noel B."/>
            <person name="Kuo A."/>
            <person name="Morin E."/>
            <person name="Chen J."/>
            <person name="Kohler A."/>
            <person name="Krizsan K."/>
            <person name="Balestrini R."/>
            <person name="Da Silva C."/>
            <person name="Montanini B."/>
            <person name="Hainaut M."/>
            <person name="Levati E."/>
            <person name="Barry K.W."/>
            <person name="Belfiori B."/>
            <person name="Cichocki N."/>
            <person name="Clum A."/>
            <person name="Dockter R.B."/>
            <person name="Fauchery L."/>
            <person name="Guy J."/>
            <person name="Iotti M."/>
            <person name="Le Tacon F."/>
            <person name="Lindquist E.A."/>
            <person name="Lipzen A."/>
            <person name="Malagnac F."/>
            <person name="Mello A."/>
            <person name="Molinier V."/>
            <person name="Miyauchi S."/>
            <person name="Poulain J."/>
            <person name="Riccioni C."/>
            <person name="Rubini A."/>
            <person name="Sitrit Y."/>
            <person name="Splivallo R."/>
            <person name="Traeger S."/>
            <person name="Wang M."/>
            <person name="Zifcakova L."/>
            <person name="Wipf D."/>
            <person name="Zambonelli A."/>
            <person name="Paolocci F."/>
            <person name="Nowrousian M."/>
            <person name="Ottonello S."/>
            <person name="Baldrian P."/>
            <person name="Spatafora J.W."/>
            <person name="Henrissat B."/>
            <person name="Nagy L.G."/>
            <person name="Aury J.M."/>
            <person name="Wincker P."/>
            <person name="Grigoriev I.V."/>
            <person name="Bonfante P."/>
            <person name="Martin F.M."/>
        </authorList>
    </citation>
    <scope>NUCLEOTIDE SEQUENCE [LARGE SCALE GENOMIC DNA]</scope>
    <source>
        <strain evidence="2 3">RN42</strain>
    </source>
</reference>
<name>A0A3N4INR2_ASCIM</name>
<dbReference type="AlphaFoldDB" id="A0A3N4INR2"/>
<organism evidence="2 3">
    <name type="scientific">Ascobolus immersus RN42</name>
    <dbReference type="NCBI Taxonomy" id="1160509"/>
    <lineage>
        <taxon>Eukaryota</taxon>
        <taxon>Fungi</taxon>
        <taxon>Dikarya</taxon>
        <taxon>Ascomycota</taxon>
        <taxon>Pezizomycotina</taxon>
        <taxon>Pezizomycetes</taxon>
        <taxon>Pezizales</taxon>
        <taxon>Ascobolaceae</taxon>
        <taxon>Ascobolus</taxon>
    </lineage>
</organism>
<proteinExistence type="predicted"/>
<feature type="chain" id="PRO_5018178029" description="Secreted protein" evidence="1">
    <location>
        <begin position="21"/>
        <end position="95"/>
    </location>
</feature>
<accession>A0A3N4INR2</accession>
<sequence length="95" mass="10834">MPRPMTLALGFLSQFNFCSTSSGDPLQSQEDPVPSRVFLINAATLCLIGPRKHIVMTHTYSITVLKNPLKLECRGLVREMIGFMTDLRRLRRGWR</sequence>
<protein>
    <recommendedName>
        <fullName evidence="4">Secreted protein</fullName>
    </recommendedName>
</protein>
<dbReference type="EMBL" id="ML119650">
    <property type="protein sequence ID" value="RPA86358.1"/>
    <property type="molecule type" value="Genomic_DNA"/>
</dbReference>
<evidence type="ECO:0000256" key="1">
    <source>
        <dbReference type="SAM" id="SignalP"/>
    </source>
</evidence>
<evidence type="ECO:0000313" key="3">
    <source>
        <dbReference type="Proteomes" id="UP000275078"/>
    </source>
</evidence>